<evidence type="ECO:0000313" key="5">
    <source>
        <dbReference type="EMBL" id="OIM22065.1"/>
    </source>
</evidence>
<evidence type="ECO:0000259" key="3">
    <source>
        <dbReference type="PROSITE" id="PS50977"/>
    </source>
</evidence>
<evidence type="ECO:0000256" key="2">
    <source>
        <dbReference type="PROSITE-ProRule" id="PRU00335"/>
    </source>
</evidence>
<dbReference type="SUPFAM" id="SSF46689">
    <property type="entry name" value="Homeodomain-like"/>
    <property type="match status" value="1"/>
</dbReference>
<dbReference type="InterPro" id="IPR039532">
    <property type="entry name" value="TetR_C_Firmicutes"/>
</dbReference>
<dbReference type="InterPro" id="IPR009057">
    <property type="entry name" value="Homeodomain-like_sf"/>
</dbReference>
<dbReference type="RefSeq" id="WP_002823008.1">
    <property type="nucleotide sequence ID" value="NZ_CP038451.1"/>
</dbReference>
<dbReference type="InterPro" id="IPR001647">
    <property type="entry name" value="HTH_TetR"/>
</dbReference>
<evidence type="ECO:0000313" key="4">
    <source>
        <dbReference type="EMBL" id="MDV7715039.1"/>
    </source>
</evidence>
<dbReference type="EMBL" id="MLOK01000015">
    <property type="protein sequence ID" value="OIM22065.1"/>
    <property type="molecule type" value="Genomic_DNA"/>
</dbReference>
<dbReference type="PANTHER" id="PTHR43479">
    <property type="entry name" value="ACREF/ENVCD OPERON REPRESSOR-RELATED"/>
    <property type="match status" value="1"/>
</dbReference>
<dbReference type="AlphaFoldDB" id="A0A6H3GU70"/>
<sequence>MDEETHNKKWKITHRKIQEIVFHLLKEHPIKEISVSQVCKKANINRSTFYDHFEDIYELFDVTQLNKRKELFASFIKQSNPQEKFSFYDLQSLTQFLTFIKENGWIYSIVLKSRQDFPITEGFEELYKVLIDPLKKKRPELTDNELAYYFIAFQSSFTFILKRWSDNDYREKEKEIAAILINSMPLILKNKQR</sequence>
<protein>
    <submittedName>
        <fullName evidence="5">TetR family transcriptional regulator</fullName>
    </submittedName>
</protein>
<dbReference type="PROSITE" id="PS50977">
    <property type="entry name" value="HTH_TETR_2"/>
    <property type="match status" value="1"/>
</dbReference>
<dbReference type="Pfam" id="PF14278">
    <property type="entry name" value="TetR_C_8"/>
    <property type="match status" value="1"/>
</dbReference>
<gene>
    <name evidence="5" type="ORF">ATX59_01115</name>
    <name evidence="4" type="ORF">GA838_04555</name>
</gene>
<dbReference type="Proteomes" id="UP000181728">
    <property type="component" value="Unassembled WGS sequence"/>
</dbReference>
<comment type="caution">
    <text evidence="5">The sequence shown here is derived from an EMBL/GenBank/DDBJ whole genome shotgun (WGS) entry which is preliminary data.</text>
</comment>
<dbReference type="Gene3D" id="1.10.357.10">
    <property type="entry name" value="Tetracycline Repressor, domain 2"/>
    <property type="match status" value="1"/>
</dbReference>
<dbReference type="Pfam" id="PF00440">
    <property type="entry name" value="TetR_N"/>
    <property type="match status" value="1"/>
</dbReference>
<reference evidence="4" key="2">
    <citation type="submission" date="2019-10" db="EMBL/GenBank/DDBJ databases">
        <title>Malate fermentation in French cider.</title>
        <authorList>
            <person name="Cousin F.J."/>
            <person name="Medina Fernandez S."/>
            <person name="Misery B."/>
            <person name="Laplace J.-M."/>
            <person name="Cretenet M."/>
        </authorList>
    </citation>
    <scope>NUCLEOTIDE SEQUENCE</scope>
    <source>
        <strain evidence="4">UCMA15129</strain>
    </source>
</reference>
<organism evidence="5 6">
    <name type="scientific">Oenococcus oeni</name>
    <name type="common">Leuconostoc oenos</name>
    <dbReference type="NCBI Taxonomy" id="1247"/>
    <lineage>
        <taxon>Bacteria</taxon>
        <taxon>Bacillati</taxon>
        <taxon>Bacillota</taxon>
        <taxon>Bacilli</taxon>
        <taxon>Lactobacillales</taxon>
        <taxon>Lactobacillaceae</taxon>
        <taxon>Oenococcus</taxon>
    </lineage>
</organism>
<dbReference type="EMBL" id="WERV01000003">
    <property type="protein sequence ID" value="MDV7715039.1"/>
    <property type="molecule type" value="Genomic_DNA"/>
</dbReference>
<accession>A0A6H3GU70</accession>
<feature type="domain" description="HTH tetR-type" evidence="3">
    <location>
        <begin position="11"/>
        <end position="71"/>
    </location>
</feature>
<dbReference type="InterPro" id="IPR050624">
    <property type="entry name" value="HTH-type_Tx_Regulator"/>
</dbReference>
<keyword evidence="1 2" id="KW-0238">DNA-binding</keyword>
<feature type="DNA-binding region" description="H-T-H motif" evidence="2">
    <location>
        <begin position="34"/>
        <end position="53"/>
    </location>
</feature>
<evidence type="ECO:0000313" key="6">
    <source>
        <dbReference type="Proteomes" id="UP000181728"/>
    </source>
</evidence>
<dbReference type="GO" id="GO:0003677">
    <property type="term" value="F:DNA binding"/>
    <property type="evidence" value="ECO:0007669"/>
    <property type="project" value="UniProtKB-UniRule"/>
</dbReference>
<name>A0A6H3GU70_OENOE</name>
<reference evidence="5 6" key="1">
    <citation type="journal article" date="2016" name="BMC Genomics">
        <title>Consensus pan-genome assembly of the specialised wine bacterium Oenococcus oeni.</title>
        <authorList>
            <person name="Sternes P.R."/>
            <person name="Borneman A.R."/>
        </authorList>
    </citation>
    <scope>NUCLEOTIDE SEQUENCE [LARGE SCALE GENOMIC DNA]</scope>
    <source>
        <strain evidence="5 6">AWRIB661</strain>
    </source>
</reference>
<proteinExistence type="predicted"/>
<dbReference type="Proteomes" id="UP001281024">
    <property type="component" value="Unassembled WGS sequence"/>
</dbReference>
<evidence type="ECO:0000256" key="1">
    <source>
        <dbReference type="ARBA" id="ARBA00023125"/>
    </source>
</evidence>
<dbReference type="PANTHER" id="PTHR43479:SF7">
    <property type="entry name" value="TETR-FAMILY TRANSCRIPTIONAL REGULATOR"/>
    <property type="match status" value="1"/>
</dbReference>